<evidence type="ECO:0000256" key="7">
    <source>
        <dbReference type="ARBA" id="ARBA00022839"/>
    </source>
</evidence>
<dbReference type="InterPro" id="IPR045028">
    <property type="entry name" value="DinG/Rad3-like"/>
</dbReference>
<dbReference type="HAMAP" id="MF_02206">
    <property type="entry name" value="DinG_exonucl"/>
    <property type="match status" value="1"/>
</dbReference>
<dbReference type="InterPro" id="IPR006555">
    <property type="entry name" value="ATP-dep_Helicase_C"/>
</dbReference>
<dbReference type="Pfam" id="PF06733">
    <property type="entry name" value="DEAD_2"/>
    <property type="match status" value="1"/>
</dbReference>
<evidence type="ECO:0000256" key="8">
    <source>
        <dbReference type="ARBA" id="ARBA00022840"/>
    </source>
</evidence>
<keyword evidence="6" id="KW-0347">Helicase</keyword>
<dbReference type="PROSITE" id="PS51193">
    <property type="entry name" value="HELICASE_ATP_BIND_2"/>
    <property type="match status" value="1"/>
</dbReference>
<dbReference type="InterPro" id="IPR011545">
    <property type="entry name" value="DEAD/DEAH_box_helicase_dom"/>
</dbReference>
<feature type="short sequence motif" description="DEAH box" evidence="14">
    <location>
        <begin position="463"/>
        <end position="466"/>
    </location>
</feature>
<dbReference type="InterPro" id="IPR012337">
    <property type="entry name" value="RNaseH-like_sf"/>
</dbReference>
<evidence type="ECO:0000256" key="9">
    <source>
        <dbReference type="ARBA" id="ARBA00023004"/>
    </source>
</evidence>
<dbReference type="Gene3D" id="3.30.420.10">
    <property type="entry name" value="Ribonuclease H-like superfamily/Ribonuclease H"/>
    <property type="match status" value="1"/>
</dbReference>
<dbReference type="NCBIfam" id="NF005981">
    <property type="entry name" value="PRK08074.1"/>
    <property type="match status" value="1"/>
</dbReference>
<evidence type="ECO:0000256" key="3">
    <source>
        <dbReference type="ARBA" id="ARBA00022723"/>
    </source>
</evidence>
<evidence type="ECO:0000256" key="13">
    <source>
        <dbReference type="ARBA" id="ARBA00048954"/>
    </source>
</evidence>
<dbReference type="RefSeq" id="WP_069031886.1">
    <property type="nucleotide sequence ID" value="NZ_MDKC01000001.1"/>
</dbReference>
<dbReference type="Pfam" id="PF13307">
    <property type="entry name" value="Helicase_C_2"/>
    <property type="match status" value="1"/>
</dbReference>
<dbReference type="InterPro" id="IPR027417">
    <property type="entry name" value="P-loop_NTPase"/>
</dbReference>
<evidence type="ECO:0000313" key="18">
    <source>
        <dbReference type="Proteomes" id="UP000094580"/>
    </source>
</evidence>
<dbReference type="InterPro" id="IPR014001">
    <property type="entry name" value="Helicase_ATP-bd"/>
</dbReference>
<evidence type="ECO:0000256" key="15">
    <source>
        <dbReference type="RuleBase" id="RU364106"/>
    </source>
</evidence>
<dbReference type="EMBL" id="MDKC01000001">
    <property type="protein sequence ID" value="ODG93699.1"/>
    <property type="molecule type" value="Genomic_DNA"/>
</dbReference>
<dbReference type="PANTHER" id="PTHR11472">
    <property type="entry name" value="DNA REPAIR DEAD HELICASE RAD3/XP-D SUBFAMILY MEMBER"/>
    <property type="match status" value="1"/>
</dbReference>
<evidence type="ECO:0000256" key="10">
    <source>
        <dbReference type="ARBA" id="ARBA00023014"/>
    </source>
</evidence>
<dbReference type="Pfam" id="PF00929">
    <property type="entry name" value="RNase_T"/>
    <property type="match status" value="1"/>
</dbReference>
<proteinExistence type="inferred from homology"/>
<feature type="binding site" evidence="14">
    <location>
        <begin position="283"/>
        <end position="290"/>
    </location>
    <ligand>
        <name>ATP</name>
        <dbReference type="ChEBI" id="CHEBI:30616"/>
    </ligand>
</feature>
<evidence type="ECO:0000256" key="1">
    <source>
        <dbReference type="ARBA" id="ARBA00001966"/>
    </source>
</evidence>
<comment type="cofactor">
    <cofactor evidence="1">
        <name>[4Fe-4S] cluster</name>
        <dbReference type="ChEBI" id="CHEBI:49883"/>
    </cofactor>
</comment>
<reference evidence="17 18" key="1">
    <citation type="submission" date="2016-07" db="EMBL/GenBank/DDBJ databases">
        <authorList>
            <person name="Townsley L."/>
            <person name="Shank E.A."/>
        </authorList>
    </citation>
    <scope>NUCLEOTIDE SEQUENCE [LARGE SCALE GENOMIC DNA]</scope>
    <source>
        <strain evidence="17 18">CH01</strain>
    </source>
</reference>
<evidence type="ECO:0000259" key="16">
    <source>
        <dbReference type="PROSITE" id="PS51193"/>
    </source>
</evidence>
<keyword evidence="5 14" id="KW-0378">Hydrolase</keyword>
<dbReference type="InterPro" id="IPR010614">
    <property type="entry name" value="RAD3-like_helicase_DEAD"/>
</dbReference>
<dbReference type="SUPFAM" id="SSF52540">
    <property type="entry name" value="P-loop containing nucleoside triphosphate hydrolases"/>
    <property type="match status" value="1"/>
</dbReference>
<comment type="function">
    <text evidence="14 15">3'-5' exonuclease.</text>
</comment>
<gene>
    <name evidence="14 15" type="primary">dinG</name>
    <name evidence="17" type="ORF">BED47_00570</name>
</gene>
<keyword evidence="4 14" id="KW-0547">Nucleotide-binding</keyword>
<evidence type="ECO:0000256" key="2">
    <source>
        <dbReference type="ARBA" id="ARBA00022722"/>
    </source>
</evidence>
<keyword evidence="18" id="KW-1185">Reference proteome</keyword>
<dbReference type="InterPro" id="IPR006310">
    <property type="entry name" value="DinG"/>
</dbReference>
<dbReference type="InterPro" id="IPR036397">
    <property type="entry name" value="RNaseH_sf"/>
</dbReference>
<comment type="similarity">
    <text evidence="14 15">Belongs to the helicase family. DinG subfamily. Type 2 sub-subfamily.</text>
</comment>
<keyword evidence="12" id="KW-0413">Isomerase</keyword>
<dbReference type="InterPro" id="IPR013520">
    <property type="entry name" value="Ribonucl_H"/>
</dbReference>
<evidence type="ECO:0000256" key="6">
    <source>
        <dbReference type="ARBA" id="ARBA00022806"/>
    </source>
</evidence>
<dbReference type="InterPro" id="IPR014013">
    <property type="entry name" value="Helic_SF1/SF2_ATP-bd_DinG/Rad3"/>
</dbReference>
<dbReference type="PANTHER" id="PTHR11472:SF34">
    <property type="entry name" value="REGULATOR OF TELOMERE ELONGATION HELICASE 1"/>
    <property type="match status" value="1"/>
</dbReference>
<evidence type="ECO:0000313" key="17">
    <source>
        <dbReference type="EMBL" id="ODG93699.1"/>
    </source>
</evidence>
<evidence type="ECO:0000256" key="14">
    <source>
        <dbReference type="HAMAP-Rule" id="MF_02206"/>
    </source>
</evidence>
<dbReference type="Gene3D" id="3.40.50.300">
    <property type="entry name" value="P-loop containing nucleotide triphosphate hydrolases"/>
    <property type="match status" value="2"/>
</dbReference>
<keyword evidence="10" id="KW-0411">Iron-sulfur</keyword>
<evidence type="ECO:0000256" key="5">
    <source>
        <dbReference type="ARBA" id="ARBA00022801"/>
    </source>
</evidence>
<dbReference type="Pfam" id="PF00270">
    <property type="entry name" value="DEAD"/>
    <property type="match status" value="1"/>
</dbReference>
<keyword evidence="3" id="KW-0479">Metal-binding</keyword>
<sequence>MNKFVVVDLETTGNNNRGQDRIIQIAAFLLESGEVIEQFSSFINPNMNIPTFISELTGISDEMVQYAPQFEQIVEELYPMFNDAYFVAHNVHFDLTFLQKEFERIGLPKISPLAIDTVELTRILYPTLTSYKLSDLAKVFNIQHENPHQADSDAEVTAELLTILLKKLESLPYASLKILEKLSTSFKSDITYYISDLLQKQSESFSNESVDYEEFRRIALKKRSFSLPQEEEDFVEFDEHLKRDLVDQMAVEIPNFIKRDEQFAYMHDVFDAFSQNNILLAEAGTGVGKTFGYLIPSAFFSKQFGKQVVISTSTISLQKQLLKKHIKTIEKIIPFQLKIASIQSKRNYLCLQKFEYIVGEQFDDNYDSILSKAMITVWLTETENGELDELSLPSGGLHLWDRVCCNEESENKRTNPWFHKCFYQKAKNQLMLADIIITNHAYLLSTLKNKDHLINSVKTIVIDEAHALEETASKTFGITFSCLKYYQYLSRLSTTDSNELVHRLYKFDEGIPNREKWWKKVDHLVKEIKYESEELFRLLRDFILSKQNELDKENIRQSITLSDKNTASQNWKVIQECANRLIHVNNTLFTGCEQYLNLIEDKKVSAFHRSIVSEFKMIIEQLKSMKNGLYEILFDKNDHYICWMDTEAKGSFHTTMLYCEKVENADLIQNYLISGRNSIVLTSATMSIDSSFSFIKSSLGISENINVIEKIYPVPNDFAQGMKVYIPSDLMGIKEITQEEYALQTSNTIRKIVSEIKGRTLVLFTAFDLLKQTYDQLIQDLGSLNSSVLAQGVSPGGKQKLIKQFLQSKQTILLGTNTFWEGIDLPNEELDCLIIVRLPFTNPEKPMFIAKSNLLKKAGENSFSSLALPLAVFKFRQGYGRLIRNEKDQGSLFVLDNRIINTSYGSEFLKLIPKNKIKINSINELLKDF</sequence>
<dbReference type="CDD" id="cd06127">
    <property type="entry name" value="DEDDh"/>
    <property type="match status" value="1"/>
</dbReference>
<name>A0ABX2ZZC0_9BACI</name>
<keyword evidence="7 14" id="KW-0269">Exonuclease</keyword>
<organism evidence="17 18">
    <name type="scientific">Gottfriedia luciferensis</name>
    <dbReference type="NCBI Taxonomy" id="178774"/>
    <lineage>
        <taxon>Bacteria</taxon>
        <taxon>Bacillati</taxon>
        <taxon>Bacillota</taxon>
        <taxon>Bacilli</taxon>
        <taxon>Bacillales</taxon>
        <taxon>Bacillaceae</taxon>
        <taxon>Gottfriedia</taxon>
    </lineage>
</organism>
<keyword evidence="8 14" id="KW-0067">ATP-binding</keyword>
<keyword evidence="2 14" id="KW-0540">Nuclease</keyword>
<keyword evidence="11" id="KW-0238">DNA-binding</keyword>
<dbReference type="NCBIfam" id="TIGR00573">
    <property type="entry name" value="dnaq"/>
    <property type="match status" value="1"/>
</dbReference>
<dbReference type="Proteomes" id="UP000094580">
    <property type="component" value="Unassembled WGS sequence"/>
</dbReference>
<keyword evidence="9" id="KW-0408">Iron</keyword>
<dbReference type="InterPro" id="IPR006054">
    <property type="entry name" value="DnaQ"/>
</dbReference>
<comment type="catalytic activity">
    <reaction evidence="13">
        <text>ATP + H2O = ADP + phosphate + H(+)</text>
        <dbReference type="Rhea" id="RHEA:13065"/>
        <dbReference type="ChEBI" id="CHEBI:15377"/>
        <dbReference type="ChEBI" id="CHEBI:15378"/>
        <dbReference type="ChEBI" id="CHEBI:30616"/>
        <dbReference type="ChEBI" id="CHEBI:43474"/>
        <dbReference type="ChEBI" id="CHEBI:456216"/>
        <dbReference type="EC" id="5.6.2.3"/>
    </reaction>
</comment>
<dbReference type="SUPFAM" id="SSF53098">
    <property type="entry name" value="Ribonuclease H-like"/>
    <property type="match status" value="1"/>
</dbReference>
<evidence type="ECO:0000256" key="12">
    <source>
        <dbReference type="ARBA" id="ARBA00023235"/>
    </source>
</evidence>
<dbReference type="EC" id="3.1.-.-" evidence="14 15"/>
<protein>
    <recommendedName>
        <fullName evidence="14 15">3'-5' exonuclease DinG</fullName>
        <ecNumber evidence="14 15">3.1.-.-</ecNumber>
    </recommendedName>
</protein>
<feature type="domain" description="Helicase ATP-binding" evidence="16">
    <location>
        <begin position="248"/>
        <end position="521"/>
    </location>
</feature>
<dbReference type="NCBIfam" id="TIGR01407">
    <property type="entry name" value="dinG_rel"/>
    <property type="match status" value="1"/>
</dbReference>
<accession>A0ABX2ZZC0</accession>
<comment type="caution">
    <text evidence="17">The sequence shown here is derived from an EMBL/GenBank/DDBJ whole genome shotgun (WGS) entry which is preliminary data.</text>
</comment>
<dbReference type="SMART" id="SM00479">
    <property type="entry name" value="EXOIII"/>
    <property type="match status" value="1"/>
</dbReference>
<evidence type="ECO:0000256" key="11">
    <source>
        <dbReference type="ARBA" id="ARBA00023125"/>
    </source>
</evidence>
<dbReference type="SMART" id="SM00491">
    <property type="entry name" value="HELICc2"/>
    <property type="match status" value="1"/>
</dbReference>
<dbReference type="SMART" id="SM00487">
    <property type="entry name" value="DEXDc"/>
    <property type="match status" value="1"/>
</dbReference>
<evidence type="ECO:0000256" key="4">
    <source>
        <dbReference type="ARBA" id="ARBA00022741"/>
    </source>
</evidence>